<sequence length="73" mass="8542">MYVTHPTTRLQMLTYRTISRPCPRYWLIQTAYNMIPQQPLHARLLEIFSCRIITCPSKNGKNTNEAKQIFAAT</sequence>
<reference evidence="1" key="1">
    <citation type="journal article" date="2019" name="bioRxiv">
        <title>The Genome of the Zebra Mussel, Dreissena polymorpha: A Resource for Invasive Species Research.</title>
        <authorList>
            <person name="McCartney M.A."/>
            <person name="Auch B."/>
            <person name="Kono T."/>
            <person name="Mallez S."/>
            <person name="Zhang Y."/>
            <person name="Obille A."/>
            <person name="Becker A."/>
            <person name="Abrahante J.E."/>
            <person name="Garbe J."/>
            <person name="Badalamenti J.P."/>
            <person name="Herman A."/>
            <person name="Mangelson H."/>
            <person name="Liachko I."/>
            <person name="Sullivan S."/>
            <person name="Sone E.D."/>
            <person name="Koren S."/>
            <person name="Silverstein K.A.T."/>
            <person name="Beckman K.B."/>
            <person name="Gohl D.M."/>
        </authorList>
    </citation>
    <scope>NUCLEOTIDE SEQUENCE</scope>
    <source>
        <strain evidence="1">Duluth1</strain>
        <tissue evidence="1">Whole animal</tissue>
    </source>
</reference>
<evidence type="ECO:0000313" key="1">
    <source>
        <dbReference type="EMBL" id="KAH3690753.1"/>
    </source>
</evidence>
<keyword evidence="2" id="KW-1185">Reference proteome</keyword>
<evidence type="ECO:0000313" key="2">
    <source>
        <dbReference type="Proteomes" id="UP000828390"/>
    </source>
</evidence>
<dbReference type="EMBL" id="JAIWYP010000054">
    <property type="protein sequence ID" value="KAH3690753.1"/>
    <property type="molecule type" value="Genomic_DNA"/>
</dbReference>
<accession>A0A9D3Y2I6</accession>
<protein>
    <submittedName>
        <fullName evidence="1">Uncharacterized protein</fullName>
    </submittedName>
</protein>
<proteinExistence type="predicted"/>
<organism evidence="1 2">
    <name type="scientific">Dreissena polymorpha</name>
    <name type="common">Zebra mussel</name>
    <name type="synonym">Mytilus polymorpha</name>
    <dbReference type="NCBI Taxonomy" id="45954"/>
    <lineage>
        <taxon>Eukaryota</taxon>
        <taxon>Metazoa</taxon>
        <taxon>Spiralia</taxon>
        <taxon>Lophotrochozoa</taxon>
        <taxon>Mollusca</taxon>
        <taxon>Bivalvia</taxon>
        <taxon>Autobranchia</taxon>
        <taxon>Heteroconchia</taxon>
        <taxon>Euheterodonta</taxon>
        <taxon>Imparidentia</taxon>
        <taxon>Neoheterodontei</taxon>
        <taxon>Myida</taxon>
        <taxon>Dreissenoidea</taxon>
        <taxon>Dreissenidae</taxon>
        <taxon>Dreissena</taxon>
    </lineage>
</organism>
<name>A0A9D3Y2I6_DREPO</name>
<dbReference type="Proteomes" id="UP000828390">
    <property type="component" value="Unassembled WGS sequence"/>
</dbReference>
<gene>
    <name evidence="1" type="ORF">DPMN_191953</name>
</gene>
<comment type="caution">
    <text evidence="1">The sequence shown here is derived from an EMBL/GenBank/DDBJ whole genome shotgun (WGS) entry which is preliminary data.</text>
</comment>
<dbReference type="AlphaFoldDB" id="A0A9D3Y2I6"/>
<reference evidence="1" key="2">
    <citation type="submission" date="2020-11" db="EMBL/GenBank/DDBJ databases">
        <authorList>
            <person name="McCartney M.A."/>
            <person name="Auch B."/>
            <person name="Kono T."/>
            <person name="Mallez S."/>
            <person name="Becker A."/>
            <person name="Gohl D.M."/>
            <person name="Silverstein K.A.T."/>
            <person name="Koren S."/>
            <person name="Bechman K.B."/>
            <person name="Herman A."/>
            <person name="Abrahante J.E."/>
            <person name="Garbe J."/>
        </authorList>
    </citation>
    <scope>NUCLEOTIDE SEQUENCE</scope>
    <source>
        <strain evidence="1">Duluth1</strain>
        <tissue evidence="1">Whole animal</tissue>
    </source>
</reference>